<dbReference type="EMBL" id="CP001322">
    <property type="protein sequence ID" value="ACL05776.1"/>
    <property type="molecule type" value="Genomic_DNA"/>
</dbReference>
<dbReference type="eggNOG" id="COG4936">
    <property type="taxonomic scope" value="Bacteria"/>
</dbReference>
<dbReference type="HOGENOM" id="CLU_1608219_0_0_7"/>
<dbReference type="RefSeq" id="WP_015948824.1">
    <property type="nucleotide sequence ID" value="NC_011768.1"/>
</dbReference>
<reference evidence="2 3" key="1">
    <citation type="journal article" date="2012" name="Environ. Microbiol.">
        <title>The genome sequence of Desulfatibacillum alkenivorans AK-01: a blueprint for anaerobic alkane oxidation.</title>
        <authorList>
            <person name="Callaghan A.V."/>
            <person name="Morris B.E."/>
            <person name="Pereira I.A."/>
            <person name="McInerney M.J."/>
            <person name="Austin R.N."/>
            <person name="Groves J.T."/>
            <person name="Kukor J.J."/>
            <person name="Suflita J.M."/>
            <person name="Young L.Y."/>
            <person name="Zylstra G.J."/>
            <person name="Wawrik B."/>
        </authorList>
    </citation>
    <scope>NUCLEOTIDE SEQUENCE [LARGE SCALE GENOMIC DNA]</scope>
    <source>
        <strain evidence="2 3">AK-01</strain>
    </source>
</reference>
<sequence>MTLTDVVSVEEWEALVREIQDKYGLDCSVSDPDGGHVTHAGKWCNDLCPEIKKCPEALGSICATAAQSFTAQAKQTHQSVVSECDAGMVKISVPIFSGDEFLGTIGGCGALFEDGEVEDFLVQKTTGLEEDKIEELISSIKTMPETKAEECAEFIESRLKELIK</sequence>
<evidence type="ECO:0000313" key="3">
    <source>
        <dbReference type="Proteomes" id="UP000000739"/>
    </source>
</evidence>
<dbReference type="Pfam" id="PF10114">
    <property type="entry name" value="PocR"/>
    <property type="match status" value="1"/>
</dbReference>
<gene>
    <name evidence="2" type="ordered locus">Dalk_4091</name>
</gene>
<keyword evidence="3" id="KW-1185">Reference proteome</keyword>
<evidence type="ECO:0000259" key="1">
    <source>
        <dbReference type="Pfam" id="PF10114"/>
    </source>
</evidence>
<dbReference type="Proteomes" id="UP000000739">
    <property type="component" value="Chromosome"/>
</dbReference>
<dbReference type="AlphaFoldDB" id="B8FM43"/>
<name>B8FM43_DESAL</name>
<organism evidence="2 3">
    <name type="scientific">Desulfatibacillum aliphaticivorans</name>
    <dbReference type="NCBI Taxonomy" id="218208"/>
    <lineage>
        <taxon>Bacteria</taxon>
        <taxon>Pseudomonadati</taxon>
        <taxon>Thermodesulfobacteriota</taxon>
        <taxon>Desulfobacteria</taxon>
        <taxon>Desulfobacterales</taxon>
        <taxon>Desulfatibacillaceae</taxon>
        <taxon>Desulfatibacillum</taxon>
    </lineage>
</organism>
<evidence type="ECO:0000313" key="2">
    <source>
        <dbReference type="EMBL" id="ACL05776.1"/>
    </source>
</evidence>
<dbReference type="InterPro" id="IPR018771">
    <property type="entry name" value="PocR_dom"/>
</dbReference>
<feature type="domain" description="PocR" evidence="1">
    <location>
        <begin position="5"/>
        <end position="158"/>
    </location>
</feature>
<proteinExistence type="predicted"/>
<accession>B8FM43</accession>
<dbReference type="KEGG" id="dal:Dalk_4091"/>
<protein>
    <recommendedName>
        <fullName evidence="1">PocR domain-containing protein</fullName>
    </recommendedName>
</protein>